<feature type="transmembrane region" description="Helical" evidence="2">
    <location>
        <begin position="127"/>
        <end position="148"/>
    </location>
</feature>
<feature type="transmembrane region" description="Helical" evidence="2">
    <location>
        <begin position="596"/>
        <end position="615"/>
    </location>
</feature>
<sequence length="750" mass="80122">MIVGQASTKGDAETKRGRHRGDLDDGGSTRTTQLGLDHVVLIAIAVLTCTALILALLVRRDGGEGVPFSLRVLIGVATTVLVPGVPIALMVRIPDPVITTAVGISLSLSVNIIVAQSQFVIGAFHPTLIQTVLCGLSLLSCAVAWKVMPYREIGPPRVGRRRMLAGVTITVAVLFFAVAVRTLDTAAAGAAGIIPEIGWAYYVALFLVSLVAGIALTSRRLDAVVLTVAALTLITFTTLLVSLADGVTSIPTAYVHRGLIEILVHFGELPPPSDARFSWAGFFSGSAQMSTAYGITDFTAIFIWAPVFFNAMIALPIYSIGLSISRSRRVAWLGVFVYLLFNWYQQDYFAPQPTAMMFYTSVIAVLLWQLRRAPLPVVEGGLVARTVGASRRTPGRVPGQSSAQTLAVEAILVVILAAMVVTHQLTPMVMVGALLMFTLTGSTRYRLLWVAAGALFLVWFSYGAVDYWKGHLQALLSDVGQVSGAVQGGVSKRIGSGPTYQAMQYLRLAATGFMGLLGFLGWVLTRGQKTWLMSGVLCVVPFGLVAVQSYGGEVVIRCFVMAAPILAPLGAVTIVRSAAALRNVLMNSRRRRGGRIPRVVMASLSILVLSVILTATRGLNTSFEHSSPYQIRIGDALLASVPDGATIMAWGPSAQLVSPRILTGVTVSQVDSIDCLDNFDTCVADRDPDYVFVAQQASSQISLQYGYPAGMFDDAIADMLASGNFEIVVENADVTVLRRAGAPEIDLEQR</sequence>
<protein>
    <submittedName>
        <fullName evidence="3">Serine/threonine protein kinase</fullName>
    </submittedName>
</protein>
<evidence type="ECO:0000256" key="2">
    <source>
        <dbReference type="SAM" id="Phobius"/>
    </source>
</evidence>
<feature type="transmembrane region" description="Helical" evidence="2">
    <location>
        <begin position="531"/>
        <end position="548"/>
    </location>
</feature>
<evidence type="ECO:0000256" key="1">
    <source>
        <dbReference type="SAM" id="MobiDB-lite"/>
    </source>
</evidence>
<accession>A0AAW6LP65</accession>
<feature type="transmembrane region" description="Helical" evidence="2">
    <location>
        <begin position="410"/>
        <end position="435"/>
    </location>
</feature>
<feature type="transmembrane region" description="Helical" evidence="2">
    <location>
        <begin position="505"/>
        <end position="524"/>
    </location>
</feature>
<keyword evidence="3" id="KW-0808">Transferase</keyword>
<feature type="region of interest" description="Disordered" evidence="1">
    <location>
        <begin position="1"/>
        <end position="27"/>
    </location>
</feature>
<feature type="transmembrane region" description="Helical" evidence="2">
    <location>
        <begin position="160"/>
        <end position="179"/>
    </location>
</feature>
<feature type="transmembrane region" description="Helical" evidence="2">
    <location>
        <begin position="39"/>
        <end position="58"/>
    </location>
</feature>
<evidence type="ECO:0000313" key="3">
    <source>
        <dbReference type="EMBL" id="MDE8645815.1"/>
    </source>
</evidence>
<feature type="transmembrane region" description="Helical" evidence="2">
    <location>
        <begin position="554"/>
        <end position="575"/>
    </location>
</feature>
<reference evidence="3" key="1">
    <citation type="submission" date="2023-02" db="EMBL/GenBank/DDBJ databases">
        <title>A novel hydrolase synthesized by Rhodococcus erythropolis HQ is responsible for the detoxification of Zearalenone.</title>
        <authorList>
            <person name="Hu J."/>
            <person name="Xu J."/>
        </authorList>
    </citation>
    <scope>NUCLEOTIDE SEQUENCE</scope>
    <source>
        <strain evidence="3">HQ</strain>
    </source>
</reference>
<feature type="transmembrane region" description="Helical" evidence="2">
    <location>
        <begin position="447"/>
        <end position="465"/>
    </location>
</feature>
<dbReference type="RefSeq" id="WP_275231796.1">
    <property type="nucleotide sequence ID" value="NZ_JARDXE010000007.1"/>
</dbReference>
<feature type="transmembrane region" description="Helical" evidence="2">
    <location>
        <begin position="98"/>
        <end position="121"/>
    </location>
</feature>
<feature type="transmembrane region" description="Helical" evidence="2">
    <location>
        <begin position="199"/>
        <end position="216"/>
    </location>
</feature>
<keyword evidence="3" id="KW-0418">Kinase</keyword>
<feature type="transmembrane region" description="Helical" evidence="2">
    <location>
        <begin position="298"/>
        <end position="318"/>
    </location>
</feature>
<dbReference type="GO" id="GO:0004674">
    <property type="term" value="F:protein serine/threonine kinase activity"/>
    <property type="evidence" value="ECO:0007669"/>
    <property type="project" value="UniProtKB-KW"/>
</dbReference>
<feature type="compositionally biased region" description="Basic and acidic residues" evidence="1">
    <location>
        <begin position="10"/>
        <end position="23"/>
    </location>
</feature>
<dbReference type="Proteomes" id="UP001217325">
    <property type="component" value="Unassembled WGS sequence"/>
</dbReference>
<feature type="transmembrane region" description="Helical" evidence="2">
    <location>
        <begin position="70"/>
        <end position="91"/>
    </location>
</feature>
<proteinExistence type="predicted"/>
<dbReference type="EMBL" id="JARDXE010000007">
    <property type="protein sequence ID" value="MDE8645815.1"/>
    <property type="molecule type" value="Genomic_DNA"/>
</dbReference>
<name>A0AAW6LP65_RHOSG</name>
<keyword evidence="2" id="KW-1133">Transmembrane helix</keyword>
<feature type="transmembrane region" description="Helical" evidence="2">
    <location>
        <begin position="330"/>
        <end position="346"/>
    </location>
</feature>
<comment type="caution">
    <text evidence="3">The sequence shown here is derived from an EMBL/GenBank/DDBJ whole genome shotgun (WGS) entry which is preliminary data.</text>
</comment>
<feature type="transmembrane region" description="Helical" evidence="2">
    <location>
        <begin position="223"/>
        <end position="244"/>
    </location>
</feature>
<dbReference type="AlphaFoldDB" id="A0AAW6LP65"/>
<keyword evidence="2" id="KW-0472">Membrane</keyword>
<keyword evidence="3" id="KW-0723">Serine/threonine-protein kinase</keyword>
<organism evidence="3 4">
    <name type="scientific">Rhodococcus qingshengii</name>
    <dbReference type="NCBI Taxonomy" id="334542"/>
    <lineage>
        <taxon>Bacteria</taxon>
        <taxon>Bacillati</taxon>
        <taxon>Actinomycetota</taxon>
        <taxon>Actinomycetes</taxon>
        <taxon>Mycobacteriales</taxon>
        <taxon>Nocardiaceae</taxon>
        <taxon>Rhodococcus</taxon>
        <taxon>Rhodococcus erythropolis group</taxon>
    </lineage>
</organism>
<evidence type="ECO:0000313" key="4">
    <source>
        <dbReference type="Proteomes" id="UP001217325"/>
    </source>
</evidence>
<keyword evidence="2" id="KW-0812">Transmembrane</keyword>
<gene>
    <name evidence="3" type="ORF">PXH69_12715</name>
</gene>